<keyword evidence="1" id="KW-0472">Membrane</keyword>
<feature type="transmembrane region" description="Helical" evidence="1">
    <location>
        <begin position="186"/>
        <end position="205"/>
    </location>
</feature>
<feature type="transmembrane region" description="Helical" evidence="1">
    <location>
        <begin position="119"/>
        <end position="138"/>
    </location>
</feature>
<dbReference type="Proteomes" id="UP001595715">
    <property type="component" value="Unassembled WGS sequence"/>
</dbReference>
<feature type="transmembrane region" description="Helical" evidence="1">
    <location>
        <begin position="145"/>
        <end position="166"/>
    </location>
</feature>
<sequence>MAKGTLSLWGYLAKTQTLFLSLPVAVCFISFALRGGTAFSAVDFLAMIGFWTLVFPAAAMNAPLGALHQKELFVSMPISPISFGMAQPVVLILLYGGLLSGAYIGSASGPAASVGSGPVVLALFAAAAVMFALTCLLINLFKNAAVGLVLSIAYLFYGMFTTGAGQGPLYLFQWFRPRPHTHPDEYAIIQMVGAVGCLLLNYAVIKYRSKLQLTPY</sequence>
<name>A0ABV8K8A1_9BACL</name>
<proteinExistence type="predicted"/>
<keyword evidence="3" id="KW-1185">Reference proteome</keyword>
<organism evidence="2 3">
    <name type="scientific">Paenibacillus xanthanilyticus</name>
    <dbReference type="NCBI Taxonomy" id="1783531"/>
    <lineage>
        <taxon>Bacteria</taxon>
        <taxon>Bacillati</taxon>
        <taxon>Bacillota</taxon>
        <taxon>Bacilli</taxon>
        <taxon>Bacillales</taxon>
        <taxon>Paenibacillaceae</taxon>
        <taxon>Paenibacillus</taxon>
    </lineage>
</organism>
<evidence type="ECO:0008006" key="4">
    <source>
        <dbReference type="Google" id="ProtNLM"/>
    </source>
</evidence>
<protein>
    <recommendedName>
        <fullName evidence="4">ABC transporter permease</fullName>
    </recommendedName>
</protein>
<keyword evidence="1" id="KW-1133">Transmembrane helix</keyword>
<evidence type="ECO:0000313" key="3">
    <source>
        <dbReference type="Proteomes" id="UP001595715"/>
    </source>
</evidence>
<dbReference type="EMBL" id="JBHSAM010000031">
    <property type="protein sequence ID" value="MFC4102187.1"/>
    <property type="molecule type" value="Genomic_DNA"/>
</dbReference>
<comment type="caution">
    <text evidence="2">The sequence shown here is derived from an EMBL/GenBank/DDBJ whole genome shotgun (WGS) entry which is preliminary data.</text>
</comment>
<dbReference type="RefSeq" id="WP_377720810.1">
    <property type="nucleotide sequence ID" value="NZ_JBHSAM010000031.1"/>
</dbReference>
<reference evidence="3" key="1">
    <citation type="journal article" date="2019" name="Int. J. Syst. Evol. Microbiol.">
        <title>The Global Catalogue of Microorganisms (GCM) 10K type strain sequencing project: providing services to taxonomists for standard genome sequencing and annotation.</title>
        <authorList>
            <consortium name="The Broad Institute Genomics Platform"/>
            <consortium name="The Broad Institute Genome Sequencing Center for Infectious Disease"/>
            <person name="Wu L."/>
            <person name="Ma J."/>
        </authorList>
    </citation>
    <scope>NUCLEOTIDE SEQUENCE [LARGE SCALE GENOMIC DNA]</scope>
    <source>
        <strain evidence="3">IBRC-M 10987</strain>
    </source>
</reference>
<evidence type="ECO:0000256" key="1">
    <source>
        <dbReference type="SAM" id="Phobius"/>
    </source>
</evidence>
<evidence type="ECO:0000313" key="2">
    <source>
        <dbReference type="EMBL" id="MFC4102187.1"/>
    </source>
</evidence>
<feature type="transmembrane region" description="Helical" evidence="1">
    <location>
        <begin position="44"/>
        <end position="67"/>
    </location>
</feature>
<gene>
    <name evidence="2" type="ORF">ACFOZ8_21370</name>
</gene>
<keyword evidence="1" id="KW-0812">Transmembrane</keyword>
<accession>A0ABV8K8A1</accession>